<dbReference type="Gene3D" id="1.10.10.1450">
    <property type="match status" value="1"/>
</dbReference>
<comment type="subcellular location">
    <subcellularLocation>
        <location evidence="1">Membrane</location>
        <topology evidence="1">Multi-pass membrane protein</topology>
    </subcellularLocation>
</comment>
<keyword evidence="7" id="KW-0915">Sodium</keyword>
<keyword evidence="8 12" id="KW-0406">Ion transport</keyword>
<sequence>MNEQNISLKFCFKLGKTPKGTYATLVRVYEDQALFMKCAYEWFARFREGRKSVSDNTRSRRLVTSMSDENIEKVRKSITKNCQLTVSMIAEEPQINCKSVRQIVTQNLGMNEARKKQGSTHLISLLADFVANDLSAAGVSHVVKAPSPYRRGFWFLIVILTAMGMSYMTYRVLQEYLAYPTVMRSKILDFRSGSYGPLRILVTAEMVLDKLKLIWRYVRYLNSRKLHASELLASLLRFSLTPHQVGQRLQQCHKILRNWPRSQEVTICERLPSGPPTEDRSYVPSHEALDDAYQHIRDLE</sequence>
<evidence type="ECO:0000256" key="6">
    <source>
        <dbReference type="ARBA" id="ARBA00022989"/>
    </source>
</evidence>
<organism evidence="15 16">
    <name type="scientific">Trichonephila clavipes</name>
    <name type="common">Golden silk orbweaver</name>
    <name type="synonym">Nephila clavipes</name>
    <dbReference type="NCBI Taxonomy" id="2585209"/>
    <lineage>
        <taxon>Eukaryota</taxon>
        <taxon>Metazoa</taxon>
        <taxon>Ecdysozoa</taxon>
        <taxon>Arthropoda</taxon>
        <taxon>Chelicerata</taxon>
        <taxon>Arachnida</taxon>
        <taxon>Araneae</taxon>
        <taxon>Araneomorphae</taxon>
        <taxon>Entelegynae</taxon>
        <taxon>Araneoidea</taxon>
        <taxon>Nephilidae</taxon>
        <taxon>Trichonephila</taxon>
    </lineage>
</organism>
<dbReference type="GO" id="GO:0005272">
    <property type="term" value="F:sodium channel activity"/>
    <property type="evidence" value="ECO:0007669"/>
    <property type="project" value="UniProtKB-KW"/>
</dbReference>
<dbReference type="InterPro" id="IPR001873">
    <property type="entry name" value="ENaC"/>
</dbReference>
<evidence type="ECO:0000256" key="13">
    <source>
        <dbReference type="SAM" id="Phobius"/>
    </source>
</evidence>
<keyword evidence="4 12" id="KW-0894">Sodium channel</keyword>
<evidence type="ECO:0000259" key="14">
    <source>
        <dbReference type="Pfam" id="PF17906"/>
    </source>
</evidence>
<evidence type="ECO:0000256" key="10">
    <source>
        <dbReference type="ARBA" id="ARBA00023201"/>
    </source>
</evidence>
<evidence type="ECO:0000313" key="15">
    <source>
        <dbReference type="EMBL" id="GFY11242.1"/>
    </source>
</evidence>
<evidence type="ECO:0000256" key="1">
    <source>
        <dbReference type="ARBA" id="ARBA00004141"/>
    </source>
</evidence>
<gene>
    <name evidence="15" type="primary">GVQW3</name>
    <name evidence="15" type="ORF">TNCV_4472281</name>
</gene>
<protein>
    <submittedName>
        <fullName evidence="15">Protein GVQW3</fullName>
    </submittedName>
</protein>
<evidence type="ECO:0000256" key="8">
    <source>
        <dbReference type="ARBA" id="ARBA00023065"/>
    </source>
</evidence>
<evidence type="ECO:0000256" key="11">
    <source>
        <dbReference type="ARBA" id="ARBA00023303"/>
    </source>
</evidence>
<dbReference type="AlphaFoldDB" id="A0A8X6VAM8"/>
<dbReference type="GO" id="GO:0016020">
    <property type="term" value="C:membrane"/>
    <property type="evidence" value="ECO:0007669"/>
    <property type="project" value="UniProtKB-SubCell"/>
</dbReference>
<feature type="domain" description="Mos1 transposase HTH" evidence="14">
    <location>
        <begin position="10"/>
        <end position="49"/>
    </location>
</feature>
<evidence type="ECO:0000256" key="9">
    <source>
        <dbReference type="ARBA" id="ARBA00023136"/>
    </source>
</evidence>
<dbReference type="EMBL" id="BMAU01021304">
    <property type="protein sequence ID" value="GFY11242.1"/>
    <property type="molecule type" value="Genomic_DNA"/>
</dbReference>
<keyword evidence="5 12" id="KW-0812">Transmembrane</keyword>
<dbReference type="InterPro" id="IPR052709">
    <property type="entry name" value="Transposase-MT_Hybrid"/>
</dbReference>
<name>A0A8X6VAM8_TRICX</name>
<feature type="transmembrane region" description="Helical" evidence="13">
    <location>
        <begin position="153"/>
        <end position="173"/>
    </location>
</feature>
<dbReference type="PANTHER" id="PTHR46060">
    <property type="entry name" value="MARINER MOS1 TRANSPOSASE-LIKE PROTEIN"/>
    <property type="match status" value="1"/>
</dbReference>
<evidence type="ECO:0000256" key="4">
    <source>
        <dbReference type="ARBA" id="ARBA00022461"/>
    </source>
</evidence>
<evidence type="ECO:0000313" key="16">
    <source>
        <dbReference type="Proteomes" id="UP000887159"/>
    </source>
</evidence>
<comment type="caution">
    <text evidence="15">The sequence shown here is derived from an EMBL/GenBank/DDBJ whole genome shotgun (WGS) entry which is preliminary data.</text>
</comment>
<dbReference type="Pfam" id="PF00858">
    <property type="entry name" value="ASC"/>
    <property type="match status" value="1"/>
</dbReference>
<evidence type="ECO:0000256" key="2">
    <source>
        <dbReference type="ARBA" id="ARBA00007193"/>
    </source>
</evidence>
<dbReference type="Pfam" id="PF17906">
    <property type="entry name" value="HTH_48"/>
    <property type="match status" value="1"/>
</dbReference>
<keyword evidence="16" id="KW-1185">Reference proteome</keyword>
<keyword evidence="3 12" id="KW-0813">Transport</keyword>
<keyword evidence="10 12" id="KW-0739">Sodium transport</keyword>
<accession>A0A8X6VAM8</accession>
<dbReference type="PANTHER" id="PTHR46060:SF1">
    <property type="entry name" value="MARINER MOS1 TRANSPOSASE-LIKE PROTEIN"/>
    <property type="match status" value="1"/>
</dbReference>
<proteinExistence type="inferred from homology"/>
<keyword evidence="6 13" id="KW-1133">Transmembrane helix</keyword>
<reference evidence="15" key="1">
    <citation type="submission" date="2020-08" db="EMBL/GenBank/DDBJ databases">
        <title>Multicomponent nature underlies the extraordinary mechanical properties of spider dragline silk.</title>
        <authorList>
            <person name="Kono N."/>
            <person name="Nakamura H."/>
            <person name="Mori M."/>
            <person name="Yoshida Y."/>
            <person name="Ohtoshi R."/>
            <person name="Malay A.D."/>
            <person name="Moran D.A.P."/>
            <person name="Tomita M."/>
            <person name="Numata K."/>
            <person name="Arakawa K."/>
        </authorList>
    </citation>
    <scope>NUCLEOTIDE SEQUENCE</scope>
</reference>
<evidence type="ECO:0000256" key="12">
    <source>
        <dbReference type="RuleBase" id="RU000679"/>
    </source>
</evidence>
<keyword evidence="9 13" id="KW-0472">Membrane</keyword>
<evidence type="ECO:0000256" key="5">
    <source>
        <dbReference type="ARBA" id="ARBA00022692"/>
    </source>
</evidence>
<evidence type="ECO:0000256" key="7">
    <source>
        <dbReference type="ARBA" id="ARBA00023053"/>
    </source>
</evidence>
<dbReference type="InterPro" id="IPR041426">
    <property type="entry name" value="Mos1_HTH"/>
</dbReference>
<comment type="similarity">
    <text evidence="2 12">Belongs to the amiloride-sensitive sodium channel (TC 1.A.6) family.</text>
</comment>
<dbReference type="Proteomes" id="UP000887159">
    <property type="component" value="Unassembled WGS sequence"/>
</dbReference>
<evidence type="ECO:0000256" key="3">
    <source>
        <dbReference type="ARBA" id="ARBA00022448"/>
    </source>
</evidence>
<keyword evidence="11 12" id="KW-0407">Ion channel</keyword>